<dbReference type="PANTHER" id="PTHR42695:SF5">
    <property type="entry name" value="GLUTAMINE AMIDOTRANSFERASE YLR126C-RELATED"/>
    <property type="match status" value="1"/>
</dbReference>
<proteinExistence type="predicted"/>
<dbReference type="GO" id="GO:0016787">
    <property type="term" value="F:hydrolase activity"/>
    <property type="evidence" value="ECO:0007669"/>
    <property type="project" value="UniProtKB-KW"/>
</dbReference>
<comment type="caution">
    <text evidence="2">The sequence shown here is derived from an EMBL/GenBank/DDBJ whole genome shotgun (WGS) entry which is preliminary data.</text>
</comment>
<evidence type="ECO:0000259" key="1">
    <source>
        <dbReference type="Pfam" id="PF00117"/>
    </source>
</evidence>
<accession>A0ABV2TQ63</accession>
<organism evidence="2 3">
    <name type="scientific">Uliginosibacterium flavum</name>
    <dbReference type="NCBI Taxonomy" id="1396831"/>
    <lineage>
        <taxon>Bacteria</taxon>
        <taxon>Pseudomonadati</taxon>
        <taxon>Pseudomonadota</taxon>
        <taxon>Betaproteobacteria</taxon>
        <taxon>Rhodocyclales</taxon>
        <taxon>Zoogloeaceae</taxon>
        <taxon>Uliginosibacterium</taxon>
    </lineage>
</organism>
<dbReference type="SUPFAM" id="SSF52317">
    <property type="entry name" value="Class I glutamine amidotransferase-like"/>
    <property type="match status" value="1"/>
</dbReference>
<feature type="domain" description="Glutamine amidotransferase" evidence="1">
    <location>
        <begin position="30"/>
        <end position="185"/>
    </location>
</feature>
<dbReference type="PROSITE" id="PS51273">
    <property type="entry name" value="GATASE_TYPE_1"/>
    <property type="match status" value="1"/>
</dbReference>
<name>A0ABV2TQ63_9RHOO</name>
<keyword evidence="2" id="KW-0378">Hydrolase</keyword>
<dbReference type="InterPro" id="IPR029062">
    <property type="entry name" value="Class_I_gatase-like"/>
</dbReference>
<dbReference type="Pfam" id="PF00117">
    <property type="entry name" value="GATase"/>
    <property type="match status" value="1"/>
</dbReference>
<sequence>MTISPEEGRLRVLVLQHVPFETLGCISDWLEARNAKIEFIRFFAGDHLVAEGRYDLVIVLGGPMSANDEENHPWLREEKAYLSALCNEGRAVLGICLGAQLIANSLGADVYAAVEREIGWLPVCAVKTTPDFKFPARLDVFQWHGETFDLPIGSKCLARSLVCENQIFQFGRRVIGMQFHLEATRASVAEMLKHCSSELETDERHVQSAKLIKASPDHFYESANRVMRSVLDYLMEAS</sequence>
<protein>
    <submittedName>
        <fullName evidence="2">Type 1 glutamine amidotransferase</fullName>
        <ecNumber evidence="2">3.4.-.-</ecNumber>
    </submittedName>
</protein>
<dbReference type="RefSeq" id="WP_354602525.1">
    <property type="nucleotide sequence ID" value="NZ_JBEWZI010000027.1"/>
</dbReference>
<dbReference type="EC" id="3.4.-.-" evidence="2"/>
<dbReference type="PANTHER" id="PTHR42695">
    <property type="entry name" value="GLUTAMINE AMIDOTRANSFERASE YLR126C-RELATED"/>
    <property type="match status" value="1"/>
</dbReference>
<reference evidence="2 3" key="1">
    <citation type="submission" date="2024-07" db="EMBL/GenBank/DDBJ databases">
        <title>Uliginosibacterium flavum JJ3220;KACC:17644.</title>
        <authorList>
            <person name="Kim M.K."/>
        </authorList>
    </citation>
    <scope>NUCLEOTIDE SEQUENCE [LARGE SCALE GENOMIC DNA]</scope>
    <source>
        <strain evidence="2 3">KACC:17644</strain>
    </source>
</reference>
<dbReference type="InterPro" id="IPR017926">
    <property type="entry name" value="GATASE"/>
</dbReference>
<gene>
    <name evidence="2" type="ORF">ABXR19_17920</name>
</gene>
<dbReference type="Proteomes" id="UP001549691">
    <property type="component" value="Unassembled WGS sequence"/>
</dbReference>
<keyword evidence="2" id="KW-0315">Glutamine amidotransferase</keyword>
<dbReference type="CDD" id="cd01741">
    <property type="entry name" value="GATase1_1"/>
    <property type="match status" value="1"/>
</dbReference>
<dbReference type="InterPro" id="IPR044992">
    <property type="entry name" value="ChyE-like"/>
</dbReference>
<dbReference type="Gene3D" id="3.40.50.880">
    <property type="match status" value="1"/>
</dbReference>
<keyword evidence="3" id="KW-1185">Reference proteome</keyword>
<evidence type="ECO:0000313" key="3">
    <source>
        <dbReference type="Proteomes" id="UP001549691"/>
    </source>
</evidence>
<dbReference type="EMBL" id="JBEWZI010000027">
    <property type="protein sequence ID" value="MET7016067.1"/>
    <property type="molecule type" value="Genomic_DNA"/>
</dbReference>
<evidence type="ECO:0000313" key="2">
    <source>
        <dbReference type="EMBL" id="MET7016067.1"/>
    </source>
</evidence>